<dbReference type="EMBL" id="BKCJ011280797">
    <property type="protein sequence ID" value="GFD14636.1"/>
    <property type="molecule type" value="Genomic_DNA"/>
</dbReference>
<accession>A0A699TZU1</accession>
<evidence type="ECO:0000256" key="1">
    <source>
        <dbReference type="SAM" id="MobiDB-lite"/>
    </source>
</evidence>
<evidence type="ECO:0000313" key="2">
    <source>
        <dbReference type="EMBL" id="GFD14636.1"/>
    </source>
</evidence>
<proteinExistence type="predicted"/>
<gene>
    <name evidence="2" type="ORF">Tci_886605</name>
</gene>
<organism evidence="2">
    <name type="scientific">Tanacetum cinerariifolium</name>
    <name type="common">Dalmatian daisy</name>
    <name type="synonym">Chrysanthemum cinerariifolium</name>
    <dbReference type="NCBI Taxonomy" id="118510"/>
    <lineage>
        <taxon>Eukaryota</taxon>
        <taxon>Viridiplantae</taxon>
        <taxon>Streptophyta</taxon>
        <taxon>Embryophyta</taxon>
        <taxon>Tracheophyta</taxon>
        <taxon>Spermatophyta</taxon>
        <taxon>Magnoliopsida</taxon>
        <taxon>eudicotyledons</taxon>
        <taxon>Gunneridae</taxon>
        <taxon>Pentapetalae</taxon>
        <taxon>asterids</taxon>
        <taxon>campanulids</taxon>
        <taxon>Asterales</taxon>
        <taxon>Asteraceae</taxon>
        <taxon>Asteroideae</taxon>
        <taxon>Anthemideae</taxon>
        <taxon>Anthemidinae</taxon>
        <taxon>Tanacetum</taxon>
    </lineage>
</organism>
<feature type="compositionally biased region" description="Acidic residues" evidence="1">
    <location>
        <begin position="1"/>
        <end position="22"/>
    </location>
</feature>
<feature type="non-terminal residue" evidence="2">
    <location>
        <position position="1"/>
    </location>
</feature>
<dbReference type="AlphaFoldDB" id="A0A699TZU1"/>
<reference evidence="2" key="1">
    <citation type="journal article" date="2019" name="Sci. Rep.">
        <title>Draft genome of Tanacetum cinerariifolium, the natural source of mosquito coil.</title>
        <authorList>
            <person name="Yamashiro T."/>
            <person name="Shiraishi A."/>
            <person name="Satake H."/>
            <person name="Nakayama K."/>
        </authorList>
    </citation>
    <scope>NUCLEOTIDE SEQUENCE</scope>
</reference>
<sequence>DDEEESSEDDDDEETFEEDKDEKEEHLAPANSVTLPAINPVQISVRPYTPPSPSTEVLITEYAYAPTPPSPLPSPLSPLSSLLLLVPSPPLPLPSPPLLLPFTAHRDDIPEADMPLQKGARFTTLTYRFEVGDNSAAAVAKKTRHALTSCDNHILSRLVKPTVLT</sequence>
<protein>
    <submittedName>
        <fullName evidence="2">Uncharacterized protein</fullName>
    </submittedName>
</protein>
<comment type="caution">
    <text evidence="2">The sequence shown here is derived from an EMBL/GenBank/DDBJ whole genome shotgun (WGS) entry which is preliminary data.</text>
</comment>
<name>A0A699TZU1_TANCI</name>
<feature type="region of interest" description="Disordered" evidence="1">
    <location>
        <begin position="1"/>
        <end position="42"/>
    </location>
</feature>